<feature type="region of interest" description="Disordered" evidence="1">
    <location>
        <begin position="61"/>
        <end position="82"/>
    </location>
</feature>
<dbReference type="RefSeq" id="WP_378993784.1">
    <property type="nucleotide sequence ID" value="NZ_JBHSMT010000001.1"/>
</dbReference>
<proteinExistence type="predicted"/>
<keyword evidence="4" id="KW-1185">Reference proteome</keyword>
<organism evidence="3 4">
    <name type="scientific">Paraherbaspirillum soli</name>
    <dbReference type="NCBI Taxonomy" id="631222"/>
    <lineage>
        <taxon>Bacteria</taxon>
        <taxon>Pseudomonadati</taxon>
        <taxon>Pseudomonadota</taxon>
        <taxon>Betaproteobacteria</taxon>
        <taxon>Burkholderiales</taxon>
        <taxon>Oxalobacteraceae</taxon>
        <taxon>Paraherbaspirillum</taxon>
    </lineage>
</organism>
<feature type="transmembrane region" description="Helical" evidence="2">
    <location>
        <begin position="21"/>
        <end position="42"/>
    </location>
</feature>
<keyword evidence="2" id="KW-0812">Transmembrane</keyword>
<evidence type="ECO:0000256" key="1">
    <source>
        <dbReference type="SAM" id="MobiDB-lite"/>
    </source>
</evidence>
<protein>
    <submittedName>
        <fullName evidence="3">Uncharacterized protein</fullName>
    </submittedName>
</protein>
<reference evidence="4" key="1">
    <citation type="journal article" date="2019" name="Int. J. Syst. Evol. Microbiol.">
        <title>The Global Catalogue of Microorganisms (GCM) 10K type strain sequencing project: providing services to taxonomists for standard genome sequencing and annotation.</title>
        <authorList>
            <consortium name="The Broad Institute Genomics Platform"/>
            <consortium name="The Broad Institute Genome Sequencing Center for Infectious Disease"/>
            <person name="Wu L."/>
            <person name="Ma J."/>
        </authorList>
    </citation>
    <scope>NUCLEOTIDE SEQUENCE [LARGE SCALE GENOMIC DNA]</scope>
    <source>
        <strain evidence="4">JCM 17066</strain>
    </source>
</reference>
<evidence type="ECO:0000313" key="3">
    <source>
        <dbReference type="EMBL" id="MFC5472396.1"/>
    </source>
</evidence>
<evidence type="ECO:0000313" key="4">
    <source>
        <dbReference type="Proteomes" id="UP001596045"/>
    </source>
</evidence>
<dbReference type="EMBL" id="JBHSMT010000001">
    <property type="protein sequence ID" value="MFC5472396.1"/>
    <property type="molecule type" value="Genomic_DNA"/>
</dbReference>
<evidence type="ECO:0000256" key="2">
    <source>
        <dbReference type="SAM" id="Phobius"/>
    </source>
</evidence>
<sequence length="82" mass="8900">MKKSQGAIAGMRKIRRNKMTDSLLSTTIIAPDILNLIIFAGGTRIRLRVLTNSYKLGISPEKSPSAAGKKRGCHKFLVKSGS</sequence>
<keyword evidence="2" id="KW-1133">Transmembrane helix</keyword>
<keyword evidence="2" id="KW-0472">Membrane</keyword>
<dbReference type="Proteomes" id="UP001596045">
    <property type="component" value="Unassembled WGS sequence"/>
</dbReference>
<name>A0ABW0M6C9_9BURK</name>
<gene>
    <name evidence="3" type="ORF">ACFPM8_00345</name>
</gene>
<comment type="caution">
    <text evidence="3">The sequence shown here is derived from an EMBL/GenBank/DDBJ whole genome shotgun (WGS) entry which is preliminary data.</text>
</comment>
<feature type="compositionally biased region" description="Basic residues" evidence="1">
    <location>
        <begin position="68"/>
        <end position="82"/>
    </location>
</feature>
<accession>A0ABW0M6C9</accession>